<sequence length="328" mass="34122">MLAAVYRDHGPAAEVLRIEELDTPSPGPGEVRVRVAYSGVNPTDWKTRSGTVAQPRASHLQVPNQDGSGVVDEVGPGVDPARIGQRVWLYMAAYKRVHGTAAQFTVIPSDQAIPLPDNASMRLGASLGVPAVTAHRCLFADGPLDGRTVLVAGGAGAVGRAAIQLALAAGATVISTVSSEAKADLAREAGARHVVDYRSPDAAEQIRAIAPEGVDRIIEVAPASNLALDLAVVAPNAMIVCYAAEPQPPQIVVRELMNRNLVLRFVLLYTMPDEAFQQAAADITAALTAGLLTPPPITVFPLSETAAAHDAVQAGAVGKVLIEVDPSL</sequence>
<dbReference type="Gene3D" id="3.90.180.10">
    <property type="entry name" value="Medium-chain alcohol dehydrogenases, catalytic domain"/>
    <property type="match status" value="1"/>
</dbReference>
<dbReference type="InterPro" id="IPR051603">
    <property type="entry name" value="Zinc-ADH_QOR/CCCR"/>
</dbReference>
<dbReference type="CDD" id="cd08253">
    <property type="entry name" value="zeta_crystallin"/>
    <property type="match status" value="1"/>
</dbReference>
<dbReference type="AlphaFoldDB" id="A0A239PC25"/>
<dbReference type="InterPro" id="IPR013154">
    <property type="entry name" value="ADH-like_N"/>
</dbReference>
<evidence type="ECO:0000313" key="3">
    <source>
        <dbReference type="EMBL" id="SNT64118.1"/>
    </source>
</evidence>
<feature type="domain" description="Enoyl reductase (ER)" evidence="2">
    <location>
        <begin position="12"/>
        <end position="322"/>
    </location>
</feature>
<protein>
    <submittedName>
        <fullName evidence="3">NADPH:quinone reductase</fullName>
    </submittedName>
</protein>
<dbReference type="Pfam" id="PF00107">
    <property type="entry name" value="ADH_zinc_N"/>
    <property type="match status" value="1"/>
</dbReference>
<dbReference type="PANTHER" id="PTHR44154">
    <property type="entry name" value="QUINONE OXIDOREDUCTASE"/>
    <property type="match status" value="1"/>
</dbReference>
<evidence type="ECO:0000313" key="4">
    <source>
        <dbReference type="Proteomes" id="UP000198362"/>
    </source>
</evidence>
<dbReference type="SMART" id="SM00829">
    <property type="entry name" value="PKS_ER"/>
    <property type="match status" value="1"/>
</dbReference>
<keyword evidence="4" id="KW-1185">Reference proteome</keyword>
<dbReference type="EMBL" id="FZPH01000016">
    <property type="protein sequence ID" value="SNT64118.1"/>
    <property type="molecule type" value="Genomic_DNA"/>
</dbReference>
<dbReference type="InterPro" id="IPR020843">
    <property type="entry name" value="ER"/>
</dbReference>
<proteinExistence type="predicted"/>
<name>A0A239PC25_9ACTN</name>
<evidence type="ECO:0000259" key="2">
    <source>
        <dbReference type="SMART" id="SM00829"/>
    </source>
</evidence>
<organism evidence="3 4">
    <name type="scientific">Asanoa hainanensis</name>
    <dbReference type="NCBI Taxonomy" id="560556"/>
    <lineage>
        <taxon>Bacteria</taxon>
        <taxon>Bacillati</taxon>
        <taxon>Actinomycetota</taxon>
        <taxon>Actinomycetes</taxon>
        <taxon>Micromonosporales</taxon>
        <taxon>Micromonosporaceae</taxon>
        <taxon>Asanoa</taxon>
    </lineage>
</organism>
<keyword evidence="1" id="KW-0521">NADP</keyword>
<dbReference type="GO" id="GO:0016491">
    <property type="term" value="F:oxidoreductase activity"/>
    <property type="evidence" value="ECO:0007669"/>
    <property type="project" value="InterPro"/>
</dbReference>
<accession>A0A239PC25</accession>
<dbReference type="PANTHER" id="PTHR44154:SF1">
    <property type="entry name" value="QUINONE OXIDOREDUCTASE"/>
    <property type="match status" value="1"/>
</dbReference>
<dbReference type="Pfam" id="PF08240">
    <property type="entry name" value="ADH_N"/>
    <property type="match status" value="1"/>
</dbReference>
<dbReference type="RefSeq" id="WP_089254297.1">
    <property type="nucleotide sequence ID" value="NZ_FZPH01000016.1"/>
</dbReference>
<dbReference type="InterPro" id="IPR011032">
    <property type="entry name" value="GroES-like_sf"/>
</dbReference>
<reference evidence="3 4" key="1">
    <citation type="submission" date="2017-06" db="EMBL/GenBank/DDBJ databases">
        <authorList>
            <person name="Kim H.J."/>
            <person name="Triplett B.A."/>
        </authorList>
    </citation>
    <scope>NUCLEOTIDE SEQUENCE [LARGE SCALE GENOMIC DNA]</scope>
    <source>
        <strain evidence="3 4">CGMCC 4.5593</strain>
    </source>
</reference>
<evidence type="ECO:0000256" key="1">
    <source>
        <dbReference type="ARBA" id="ARBA00022857"/>
    </source>
</evidence>
<dbReference type="Gene3D" id="3.40.50.720">
    <property type="entry name" value="NAD(P)-binding Rossmann-like Domain"/>
    <property type="match status" value="1"/>
</dbReference>
<dbReference type="Proteomes" id="UP000198362">
    <property type="component" value="Unassembled WGS sequence"/>
</dbReference>
<dbReference type="SUPFAM" id="SSF51735">
    <property type="entry name" value="NAD(P)-binding Rossmann-fold domains"/>
    <property type="match status" value="1"/>
</dbReference>
<dbReference type="SUPFAM" id="SSF50129">
    <property type="entry name" value="GroES-like"/>
    <property type="match status" value="1"/>
</dbReference>
<dbReference type="OrthoDB" id="7355832at2"/>
<gene>
    <name evidence="3" type="ORF">SAMN05421812_116110</name>
</gene>
<dbReference type="InterPro" id="IPR036291">
    <property type="entry name" value="NAD(P)-bd_dom_sf"/>
</dbReference>
<dbReference type="InterPro" id="IPR013149">
    <property type="entry name" value="ADH-like_C"/>
</dbReference>